<evidence type="ECO:0000259" key="3">
    <source>
        <dbReference type="PROSITE" id="PS50102"/>
    </source>
</evidence>
<dbReference type="InParanoid" id="A0A251T1Y9"/>
<dbReference type="EMBL" id="MNCJ02000327">
    <property type="protein sequence ID" value="KAF5777457.1"/>
    <property type="molecule type" value="Genomic_DNA"/>
</dbReference>
<protein>
    <submittedName>
        <fullName evidence="5">Putative nucleotide-binding alpha-beta plait domain-containing protein</fullName>
    </submittedName>
    <submittedName>
        <fullName evidence="4">RNA recognition motif domain, nucleotide-binding alpha-beta plait domain superfamily</fullName>
    </submittedName>
</protein>
<reference evidence="4" key="3">
    <citation type="submission" date="2020-06" db="EMBL/GenBank/DDBJ databases">
        <title>Helianthus annuus Genome sequencing and assembly Release 2.</title>
        <authorList>
            <person name="Gouzy J."/>
            <person name="Langlade N."/>
            <person name="Munos S."/>
        </authorList>
    </citation>
    <scope>NUCLEOTIDE SEQUENCE</scope>
    <source>
        <tissue evidence="4">Leaves</tissue>
    </source>
</reference>
<dbReference type="GO" id="GO:0003723">
    <property type="term" value="F:RNA binding"/>
    <property type="evidence" value="ECO:0007669"/>
    <property type="project" value="UniProtKB-UniRule"/>
</dbReference>
<keyword evidence="6" id="KW-1185">Reference proteome</keyword>
<dbReference type="PANTHER" id="PTHR10352">
    <property type="entry name" value="EUKARYOTIC TRANSLATION INITIATION FACTOR 3 SUBUNIT G"/>
    <property type="match status" value="1"/>
</dbReference>
<dbReference type="Gramene" id="mRNA:HanXRQr2_Chr12g0535831">
    <property type="protein sequence ID" value="mRNA:HanXRQr2_Chr12g0535831"/>
    <property type="gene ID" value="HanXRQr2_Chr12g0535831"/>
</dbReference>
<evidence type="ECO:0000313" key="4">
    <source>
        <dbReference type="EMBL" id="KAF5777457.1"/>
    </source>
</evidence>
<dbReference type="Gene3D" id="3.30.70.330">
    <property type="match status" value="1"/>
</dbReference>
<dbReference type="SUPFAM" id="SSF54928">
    <property type="entry name" value="RNA-binding domain, RBD"/>
    <property type="match status" value="1"/>
</dbReference>
<evidence type="ECO:0000313" key="6">
    <source>
        <dbReference type="Proteomes" id="UP000215914"/>
    </source>
</evidence>
<dbReference type="InterPro" id="IPR012677">
    <property type="entry name" value="Nucleotide-bd_a/b_plait_sf"/>
</dbReference>
<dbReference type="InterPro" id="IPR035979">
    <property type="entry name" value="RBD_domain_sf"/>
</dbReference>
<dbReference type="InterPro" id="IPR000504">
    <property type="entry name" value="RRM_dom"/>
</dbReference>
<dbReference type="SMART" id="SM00360">
    <property type="entry name" value="RRM"/>
    <property type="match status" value="1"/>
</dbReference>
<organism evidence="5 6">
    <name type="scientific">Helianthus annuus</name>
    <name type="common">Common sunflower</name>
    <dbReference type="NCBI Taxonomy" id="4232"/>
    <lineage>
        <taxon>Eukaryota</taxon>
        <taxon>Viridiplantae</taxon>
        <taxon>Streptophyta</taxon>
        <taxon>Embryophyta</taxon>
        <taxon>Tracheophyta</taxon>
        <taxon>Spermatophyta</taxon>
        <taxon>Magnoliopsida</taxon>
        <taxon>eudicotyledons</taxon>
        <taxon>Gunneridae</taxon>
        <taxon>Pentapetalae</taxon>
        <taxon>asterids</taxon>
        <taxon>campanulids</taxon>
        <taxon>Asterales</taxon>
        <taxon>Asteraceae</taxon>
        <taxon>Asteroideae</taxon>
        <taxon>Heliantheae alliance</taxon>
        <taxon>Heliantheae</taxon>
        <taxon>Helianthus</taxon>
    </lineage>
</organism>
<gene>
    <name evidence="5" type="ORF">HannXRQ_Chr12g0365091</name>
    <name evidence="4" type="ORF">HanXRQr2_Chr12g0535831</name>
</gene>
<dbReference type="Proteomes" id="UP000215914">
    <property type="component" value="Chromosome 12"/>
</dbReference>
<reference evidence="5" key="2">
    <citation type="submission" date="2017-02" db="EMBL/GenBank/DDBJ databases">
        <title>Sunflower complete genome.</title>
        <authorList>
            <person name="Langlade N."/>
            <person name="Munos S."/>
        </authorList>
    </citation>
    <scope>NUCLEOTIDE SEQUENCE [LARGE SCALE GENOMIC DNA]</scope>
    <source>
        <tissue evidence="5">Leaves</tissue>
    </source>
</reference>
<feature type="domain" description="RRM" evidence="3">
    <location>
        <begin position="2"/>
        <end position="77"/>
    </location>
</feature>
<dbReference type="EMBL" id="CM007901">
    <property type="protein sequence ID" value="OTG04682.1"/>
    <property type="molecule type" value="Genomic_DNA"/>
</dbReference>
<dbReference type="AlphaFoldDB" id="A0A251T1Y9"/>
<accession>A0A251T1Y9</accession>
<sequence>MKNIYTHFIPIVRNVAFEATEKELRQLFSPFGQVKSLRLPTRFGKHRGFAFVEYVTKQETKNALQALSNTNLYGRHLSPENGGFAICSHQFRNHIYRFRTICYTIVCSSMAPWTLAGFKIT</sequence>
<evidence type="ECO:0000256" key="2">
    <source>
        <dbReference type="PROSITE-ProRule" id="PRU00176"/>
    </source>
</evidence>
<name>A0A251T1Y9_HELAN</name>
<proteinExistence type="predicted"/>
<dbReference type="PROSITE" id="PS50102">
    <property type="entry name" value="RRM"/>
    <property type="match status" value="1"/>
</dbReference>
<keyword evidence="1 2" id="KW-0694">RNA-binding</keyword>
<dbReference type="Pfam" id="PF00076">
    <property type="entry name" value="RRM_1"/>
    <property type="match status" value="1"/>
</dbReference>
<evidence type="ECO:0000256" key="1">
    <source>
        <dbReference type="ARBA" id="ARBA00022884"/>
    </source>
</evidence>
<dbReference type="STRING" id="4232.A0A251T1Y9"/>
<dbReference type="CDD" id="cd12320">
    <property type="entry name" value="RRM6_RBM19_RRM5_MRD1"/>
    <property type="match status" value="1"/>
</dbReference>
<evidence type="ECO:0000313" key="5">
    <source>
        <dbReference type="EMBL" id="OTG04682.1"/>
    </source>
</evidence>
<reference evidence="4 6" key="1">
    <citation type="journal article" date="2017" name="Nature">
        <title>The sunflower genome provides insights into oil metabolism, flowering and Asterid evolution.</title>
        <authorList>
            <person name="Badouin H."/>
            <person name="Gouzy J."/>
            <person name="Grassa C.J."/>
            <person name="Murat F."/>
            <person name="Staton S.E."/>
            <person name="Cottret L."/>
            <person name="Lelandais-Briere C."/>
            <person name="Owens G.L."/>
            <person name="Carrere S."/>
            <person name="Mayjonade B."/>
            <person name="Legrand L."/>
            <person name="Gill N."/>
            <person name="Kane N.C."/>
            <person name="Bowers J.E."/>
            <person name="Hubner S."/>
            <person name="Bellec A."/>
            <person name="Berard A."/>
            <person name="Berges H."/>
            <person name="Blanchet N."/>
            <person name="Boniface M.C."/>
            <person name="Brunel D."/>
            <person name="Catrice O."/>
            <person name="Chaidir N."/>
            <person name="Claudel C."/>
            <person name="Donnadieu C."/>
            <person name="Faraut T."/>
            <person name="Fievet G."/>
            <person name="Helmstetter N."/>
            <person name="King M."/>
            <person name="Knapp S.J."/>
            <person name="Lai Z."/>
            <person name="Le Paslier M.C."/>
            <person name="Lippi Y."/>
            <person name="Lorenzon L."/>
            <person name="Mandel J.R."/>
            <person name="Marage G."/>
            <person name="Marchand G."/>
            <person name="Marquand E."/>
            <person name="Bret-Mestries E."/>
            <person name="Morien E."/>
            <person name="Nambeesan S."/>
            <person name="Nguyen T."/>
            <person name="Pegot-Espagnet P."/>
            <person name="Pouilly N."/>
            <person name="Raftis F."/>
            <person name="Sallet E."/>
            <person name="Schiex T."/>
            <person name="Thomas J."/>
            <person name="Vandecasteele C."/>
            <person name="Vares D."/>
            <person name="Vear F."/>
            <person name="Vautrin S."/>
            <person name="Crespi M."/>
            <person name="Mangin B."/>
            <person name="Burke J.M."/>
            <person name="Salse J."/>
            <person name="Munos S."/>
            <person name="Vincourt P."/>
            <person name="Rieseberg L.H."/>
            <person name="Langlade N.B."/>
        </authorList>
    </citation>
    <scope>NUCLEOTIDE SEQUENCE [LARGE SCALE GENOMIC DNA]</scope>
    <source>
        <strain evidence="6">cv. SF193</strain>
        <tissue evidence="4">Leaves</tissue>
    </source>
</reference>